<feature type="transmembrane region" description="Helical" evidence="1">
    <location>
        <begin position="62"/>
        <end position="83"/>
    </location>
</feature>
<gene>
    <name evidence="2" type="ORF">CC1G_07376</name>
</gene>
<proteinExistence type="predicted"/>
<dbReference type="InParanoid" id="A8N6K5"/>
<accession>A8N6K5</accession>
<dbReference type="RefSeq" id="XP_001830461.2">
    <property type="nucleotide sequence ID" value="XM_001830409.2"/>
</dbReference>
<feature type="transmembrane region" description="Helical" evidence="1">
    <location>
        <begin position="95"/>
        <end position="115"/>
    </location>
</feature>
<feature type="transmembrane region" description="Helical" evidence="1">
    <location>
        <begin position="26"/>
        <end position="50"/>
    </location>
</feature>
<dbReference type="eggNOG" id="ENOG502SGX0">
    <property type="taxonomic scope" value="Eukaryota"/>
</dbReference>
<name>A8N6K5_COPC7</name>
<organism evidence="2 3">
    <name type="scientific">Coprinopsis cinerea (strain Okayama-7 / 130 / ATCC MYA-4618 / FGSC 9003)</name>
    <name type="common">Inky cap fungus</name>
    <name type="synonym">Hormographiella aspergillata</name>
    <dbReference type="NCBI Taxonomy" id="240176"/>
    <lineage>
        <taxon>Eukaryota</taxon>
        <taxon>Fungi</taxon>
        <taxon>Dikarya</taxon>
        <taxon>Basidiomycota</taxon>
        <taxon>Agaricomycotina</taxon>
        <taxon>Agaricomycetes</taxon>
        <taxon>Agaricomycetidae</taxon>
        <taxon>Agaricales</taxon>
        <taxon>Agaricineae</taxon>
        <taxon>Psathyrellaceae</taxon>
        <taxon>Coprinopsis</taxon>
    </lineage>
</organism>
<dbReference type="OrthoDB" id="2502792at2759"/>
<sequence length="228" mass="25097">MDVVNALVPGFLDPIFDILEDNLPPALFNFILTVISHSFALCATAFRLVNGLMAKNPEEWDLQTLLPPIVTILAAYLALSSLYRTTSWLIRLTIWMIKWGTLLAAFSLGAGWLAAVNSMGGNPQDALANLGTKAAGWLNELASGNGGNGAPRTRAARPSSNYRPWKKFESPNEWPPHEVIPENLDEAQKIMKNIVDSANQVFDGSSWWWQAGKAMMGSTDTFFYPKVV</sequence>
<dbReference type="VEuPathDB" id="FungiDB:CC1G_07376"/>
<dbReference type="Proteomes" id="UP000001861">
    <property type="component" value="Unassembled WGS sequence"/>
</dbReference>
<dbReference type="EMBL" id="AACS02000003">
    <property type="protein sequence ID" value="EAU91341.2"/>
    <property type="molecule type" value="Genomic_DNA"/>
</dbReference>
<reference evidence="2 3" key="1">
    <citation type="journal article" date="2010" name="Proc. Natl. Acad. Sci. U.S.A.">
        <title>Insights into evolution of multicellular fungi from the assembled chromosomes of the mushroom Coprinopsis cinerea (Coprinus cinereus).</title>
        <authorList>
            <person name="Stajich J.E."/>
            <person name="Wilke S.K."/>
            <person name="Ahren D."/>
            <person name="Au C.H."/>
            <person name="Birren B.W."/>
            <person name="Borodovsky M."/>
            <person name="Burns C."/>
            <person name="Canback B."/>
            <person name="Casselton L.A."/>
            <person name="Cheng C.K."/>
            <person name="Deng J."/>
            <person name="Dietrich F.S."/>
            <person name="Fargo D.C."/>
            <person name="Farman M.L."/>
            <person name="Gathman A.C."/>
            <person name="Goldberg J."/>
            <person name="Guigo R."/>
            <person name="Hoegger P.J."/>
            <person name="Hooker J.B."/>
            <person name="Huggins A."/>
            <person name="James T.Y."/>
            <person name="Kamada T."/>
            <person name="Kilaru S."/>
            <person name="Kodira C."/>
            <person name="Kues U."/>
            <person name="Kupfer D."/>
            <person name="Kwan H.S."/>
            <person name="Lomsadze A."/>
            <person name="Li W."/>
            <person name="Lilly W.W."/>
            <person name="Ma L.J."/>
            <person name="Mackey A.J."/>
            <person name="Manning G."/>
            <person name="Martin F."/>
            <person name="Muraguchi H."/>
            <person name="Natvig D.O."/>
            <person name="Palmerini H."/>
            <person name="Ramesh M.A."/>
            <person name="Rehmeyer C.J."/>
            <person name="Roe B.A."/>
            <person name="Shenoy N."/>
            <person name="Stanke M."/>
            <person name="Ter-Hovhannisyan V."/>
            <person name="Tunlid A."/>
            <person name="Velagapudi R."/>
            <person name="Vision T.J."/>
            <person name="Zeng Q."/>
            <person name="Zolan M.E."/>
            <person name="Pukkila P.J."/>
        </authorList>
    </citation>
    <scope>NUCLEOTIDE SEQUENCE [LARGE SCALE GENOMIC DNA]</scope>
    <source>
        <strain evidence="3">Okayama-7 / 130 / ATCC MYA-4618 / FGSC 9003</strain>
    </source>
</reference>
<evidence type="ECO:0000313" key="3">
    <source>
        <dbReference type="Proteomes" id="UP000001861"/>
    </source>
</evidence>
<keyword evidence="1" id="KW-1133">Transmembrane helix</keyword>
<dbReference type="KEGG" id="cci:CC1G_07376"/>
<dbReference type="AlphaFoldDB" id="A8N6K5"/>
<evidence type="ECO:0000313" key="2">
    <source>
        <dbReference type="EMBL" id="EAU91341.2"/>
    </source>
</evidence>
<dbReference type="GeneID" id="6006903"/>
<dbReference type="HOGENOM" id="CLU_072376_0_0_1"/>
<evidence type="ECO:0000256" key="1">
    <source>
        <dbReference type="SAM" id="Phobius"/>
    </source>
</evidence>
<dbReference type="OMA" id="TSWMFRT"/>
<keyword evidence="1" id="KW-0472">Membrane</keyword>
<comment type="caution">
    <text evidence="2">The sequence shown here is derived from an EMBL/GenBank/DDBJ whole genome shotgun (WGS) entry which is preliminary data.</text>
</comment>
<keyword evidence="1" id="KW-0812">Transmembrane</keyword>
<protein>
    <submittedName>
        <fullName evidence="2">Uncharacterized protein</fullName>
    </submittedName>
</protein>
<keyword evidence="3" id="KW-1185">Reference proteome</keyword>